<evidence type="ECO:0000256" key="1">
    <source>
        <dbReference type="SAM" id="MobiDB-lite"/>
    </source>
</evidence>
<organism evidence="2 3">
    <name type="scientific">Pseudomonas syringae</name>
    <dbReference type="NCBI Taxonomy" id="317"/>
    <lineage>
        <taxon>Bacteria</taxon>
        <taxon>Pseudomonadati</taxon>
        <taxon>Pseudomonadota</taxon>
        <taxon>Gammaproteobacteria</taxon>
        <taxon>Pseudomonadales</taxon>
        <taxon>Pseudomonadaceae</taxon>
        <taxon>Pseudomonas</taxon>
    </lineage>
</organism>
<accession>A0A0L1MKB8</accession>
<dbReference type="Proteomes" id="UP000036955">
    <property type="component" value="Unassembled WGS sequence"/>
</dbReference>
<evidence type="ECO:0000313" key="2">
    <source>
        <dbReference type="EMBL" id="KNH28876.1"/>
    </source>
</evidence>
<dbReference type="EMBL" id="LFQK01000010">
    <property type="protein sequence ID" value="KNH28876.1"/>
    <property type="molecule type" value="Genomic_DNA"/>
</dbReference>
<dbReference type="OrthoDB" id="6756152at2"/>
<evidence type="ECO:0000313" key="3">
    <source>
        <dbReference type="Proteomes" id="UP000036955"/>
    </source>
</evidence>
<name>A0A0L1MKB8_PSESX</name>
<dbReference type="PATRIC" id="fig|317.197.peg.356"/>
<protein>
    <submittedName>
        <fullName evidence="2">Uncharacterized protein</fullName>
    </submittedName>
</protein>
<gene>
    <name evidence="2" type="ORF">ACS77_06335</name>
</gene>
<reference evidence="2 3" key="1">
    <citation type="submission" date="2015-06" db="EMBL/GenBank/DDBJ databases">
        <authorList>
            <person name="Hoefler B.C."/>
            <person name="Straight P.D."/>
        </authorList>
    </citation>
    <scope>NUCLEOTIDE SEQUENCE [LARGE SCALE GENOMIC DNA]</scope>
    <source>
        <strain evidence="2 3">Riq4</strain>
    </source>
</reference>
<proteinExistence type="predicted"/>
<sequence length="1575" mass="175683">MQTTLSNSTSSDTTNSSPTAAQVYQSQREDYELLLSSLRTEVSSLADFTQTLLLPRTYSPLDQKNQVGQLALQALMQDSDYKALCKDKNASPHYLIVTAKDGTYVYETSNRDGQSKVDLALTTPGKWQELKNGIEKAAKLLGGQVRYDRLVSLPRVAKFYGLAPWDPTDTAEHHAAINTLEEKIAGHRLKLEDDFNIVDLKRPPTEKDRKVFNAVRAASSDPSSVNMQKVQEQIIGTETIETIRKFLPEAGTSPFTHLANDILLSATVEQIRATPTVYLQKILQNPEAEKLVTSLLSTMNWYGGKTGEETSPHIRTKVIANALQIWLKSPTTGHPEEIAGYDWQVRSNWGKSYQAIRSEFETHLLTSKRASSEKEAIVIARLFLCQFPAEFRVSDIPPDLPYRSSVVWVNFLNGVNLINATDPAALSRMTFQQLVSLALERAEGATNEHLSEISLARLLPTLDWAVTQGIILHKRREDYTQSEIELALSELDEHTSTLNDAITRINEAPPKRFSMAKTVAEKFFGKRFVEKNRKLARMRYERISWNSVPTLPGKEYDYYSLIDILASNELDDQTRWYYTLTDGSVSRYYFEIDSNRKIISPFYWEDWDASEIPAVYGTLPEVKSMFYQNFLRHQELQTTAYKTLIRSQLASLAFADRQAIEWGELKIYSLRKQTTGVEAQNETPETSLPLRARNGLILQTTYVSETRTYELLPKAGVIRRIEDLAPEQFGGAEKFEEWRLVKSNVSVKVLRHKTLPFDWDAHSTGSAPKKGAVCQAIIEQLGDAFAAPANTVEALNSIPLTLSSPRCMAISNFIAHLLPSEDPRQLYMASVGQTQFEREKAEKDKTLEIIKIFVPFWKSIEDLASGDKSRLINGVFGLLTDLVSFAYPIGKFASGSAKLISNTGQLTLRARLPAFTSLTKELLILSLQALNPLDGIGALLKALGSKGLKIGKSGIFRFKELAGKAGHYDFTHSLPQISNPGRWRPLASGDQLATIRGIDDVPVRNLASSGEVNYRLVDPLSSKPYGPLLHSTSGELLPGRSHYSPLKRENGHVMLEVAENTRVREILEVDGRTTLFLDDVPYRLDGNTLRRVDLIDDSEALKLIPCRPRRAPGENICINSYVTADPVPTPQPGSFDETKGYALWFGDRLSTPTGRIGHEGQFLTLDGAIYRVSDNVGRRFDGDLRSLGFAQSHLVPSKNITATIEFRKGIYGRIEIRGTYEDANDLHRVGAILVPNIDDTATHVFTRVNTNQYYLATVPKGNSLSGSLTFKRLAKTEMADGTLGEELLRVYTGSLNANNIARIHGIDAVERAMKTMEDIAIPIGTTATPSGNMKWLKVDTSPGEALMFDHSTRMIVTQLPEGATTWTRSKEAPQAFRQKTAEIFDTLFLSPTINPKDANAALRIDKTMLKLQSLLPIHERPFNARNIAFAEVTPVSGHREIYVSVSGAQGSTTRLPLFRHLGANHVRIGDTTYINIDFNQAFPRTALKVTAEGKILAVPLTIKDIGNYKPAQTNRPTLLDSESKLISVIREKYPDPKEIRSVDMATTMRPCGSCSVVMKQFGHEGAESSLQVLWN</sequence>
<feature type="region of interest" description="Disordered" evidence="1">
    <location>
        <begin position="1"/>
        <end position="21"/>
    </location>
</feature>
<feature type="compositionally biased region" description="Low complexity" evidence="1">
    <location>
        <begin position="1"/>
        <end position="19"/>
    </location>
</feature>
<comment type="caution">
    <text evidence="2">The sequence shown here is derived from an EMBL/GenBank/DDBJ whole genome shotgun (WGS) entry which is preliminary data.</text>
</comment>